<dbReference type="SMART" id="SM00672">
    <property type="entry name" value="CAP10"/>
    <property type="match status" value="1"/>
</dbReference>
<accession>A0A1W6ZY38</accession>
<dbReference type="PANTHER" id="PTHR12203:SF35">
    <property type="entry name" value="PROTEIN O-GLUCOSYLTRANSFERASE 1"/>
    <property type="match status" value="1"/>
</dbReference>
<dbReference type="InterPro" id="IPR006598">
    <property type="entry name" value="CAP10"/>
</dbReference>
<dbReference type="Proteomes" id="UP000194137">
    <property type="component" value="Chromosome"/>
</dbReference>
<dbReference type="GO" id="GO:0016740">
    <property type="term" value="F:transferase activity"/>
    <property type="evidence" value="ECO:0007669"/>
    <property type="project" value="UniProtKB-KW"/>
</dbReference>
<dbReference type="Pfam" id="PF05686">
    <property type="entry name" value="Glyco_transf_90"/>
    <property type="match status" value="1"/>
</dbReference>
<dbReference type="AlphaFoldDB" id="A0A1W6ZY38"/>
<evidence type="ECO:0000256" key="1">
    <source>
        <dbReference type="ARBA" id="ARBA00022679"/>
    </source>
</evidence>
<reference evidence="2 3" key="1">
    <citation type="submission" date="2017-05" db="EMBL/GenBank/DDBJ databases">
        <title>Full genome sequence of Pseudorhodoplanes sinuspersici.</title>
        <authorList>
            <person name="Dastgheib S.M.M."/>
            <person name="Shavandi M."/>
            <person name="Tirandaz H."/>
        </authorList>
    </citation>
    <scope>NUCLEOTIDE SEQUENCE [LARGE SCALE GENOMIC DNA]</scope>
    <source>
        <strain evidence="2 3">RIPI110</strain>
    </source>
</reference>
<gene>
    <name evidence="2" type="ORF">CAK95_26915</name>
</gene>
<organism evidence="2 3">
    <name type="scientific">Pseudorhodoplanes sinuspersici</name>
    <dbReference type="NCBI Taxonomy" id="1235591"/>
    <lineage>
        <taxon>Bacteria</taxon>
        <taxon>Pseudomonadati</taxon>
        <taxon>Pseudomonadota</taxon>
        <taxon>Alphaproteobacteria</taxon>
        <taxon>Hyphomicrobiales</taxon>
        <taxon>Pseudorhodoplanes</taxon>
    </lineage>
</organism>
<keyword evidence="1" id="KW-0808">Transferase</keyword>
<dbReference type="OrthoDB" id="7976614at2"/>
<name>A0A1W6ZY38_9HYPH</name>
<evidence type="ECO:0000313" key="2">
    <source>
        <dbReference type="EMBL" id="ARQ02329.1"/>
    </source>
</evidence>
<dbReference type="KEGG" id="psin:CAK95_26915"/>
<dbReference type="PANTHER" id="PTHR12203">
    <property type="entry name" value="KDEL LYS-ASP-GLU-LEU CONTAINING - RELATED"/>
    <property type="match status" value="1"/>
</dbReference>
<evidence type="ECO:0000313" key="3">
    <source>
        <dbReference type="Proteomes" id="UP000194137"/>
    </source>
</evidence>
<keyword evidence="3" id="KW-1185">Reference proteome</keyword>
<dbReference type="InterPro" id="IPR051091">
    <property type="entry name" value="O-Glucosyltr/Glycosyltrsf_90"/>
</dbReference>
<protein>
    <submittedName>
        <fullName evidence="2">Uncharacterized protein</fullName>
    </submittedName>
</protein>
<dbReference type="STRING" id="1235591.CAK95_26915"/>
<dbReference type="EMBL" id="CP021112">
    <property type="protein sequence ID" value="ARQ02329.1"/>
    <property type="molecule type" value="Genomic_DNA"/>
</dbReference>
<proteinExistence type="predicted"/>
<sequence length="335" mass="38519">MEANNEPHRALRYLAKEQLSAWRNKLLSRDDLRQAFVHLNAVPNVSIFEIRKGDVCAWDKAKALEPLDRVRRDLYQSFLKTIVSERRPETSTVLAYALGDRYPNNDSIPTIGYQKRRSHSTILLPDVDFLRYDFYQGEQFQDQIPYLNKRTAAIFVGGTSGGNRISEERVKLVPRIRSALYFKGHKNIDFFVPKIAQIDGEKTKQAIIDLGIAGHPVSWEGHCNYKFRLSMDGNGATCSRVALALKSNSVLIKYSSEWMMHYFPLMRAGEHYIEINGDAEVDPIIEIELNDPGRWEGIASASTSFYETYLTRDRLLDYSAFVLDEYEFCFGHLQD</sequence>
<dbReference type="RefSeq" id="WP_086090760.1">
    <property type="nucleotide sequence ID" value="NZ_CP021112.1"/>
</dbReference>